<reference evidence="2 3" key="1">
    <citation type="submission" date="2019-02" db="EMBL/GenBank/DDBJ databases">
        <title>Deep-cultivation of Planctomycetes and their phenomic and genomic characterization uncovers novel biology.</title>
        <authorList>
            <person name="Wiegand S."/>
            <person name="Jogler M."/>
            <person name="Boedeker C."/>
            <person name="Pinto D."/>
            <person name="Vollmers J."/>
            <person name="Rivas-Marin E."/>
            <person name="Kohn T."/>
            <person name="Peeters S.H."/>
            <person name="Heuer A."/>
            <person name="Rast P."/>
            <person name="Oberbeckmann S."/>
            <person name="Bunk B."/>
            <person name="Jeske O."/>
            <person name="Meyerdierks A."/>
            <person name="Storesund J.E."/>
            <person name="Kallscheuer N."/>
            <person name="Luecker S."/>
            <person name="Lage O.M."/>
            <person name="Pohl T."/>
            <person name="Merkel B.J."/>
            <person name="Hornburger P."/>
            <person name="Mueller R.-W."/>
            <person name="Bruemmer F."/>
            <person name="Labrenz M."/>
            <person name="Spormann A.M."/>
            <person name="Op Den Camp H."/>
            <person name="Overmann J."/>
            <person name="Amann R."/>
            <person name="Jetten M.S.M."/>
            <person name="Mascher T."/>
            <person name="Medema M.H."/>
            <person name="Devos D.P."/>
            <person name="Kaster A.-K."/>
            <person name="Ovreas L."/>
            <person name="Rohde M."/>
            <person name="Galperin M.Y."/>
            <person name="Jogler C."/>
        </authorList>
    </citation>
    <scope>NUCLEOTIDE SEQUENCE [LARGE SCALE GENOMIC DNA]</scope>
    <source>
        <strain evidence="2 3">KOR34</strain>
    </source>
</reference>
<accession>A0A5C5UZA0</accession>
<sequence length="343" mass="36201" precursor="true">MSEQKKQRCGRRRSDARRPDLLPVATGSAGGSRRGGGCEQTYPPAEPVATSCRTAPAFLAVPCIAGLAALLYAAPTCAAPVTSFTDIQHWVGEGANQAALIIDWDESPAAGGPLAWGYRWDGQATGRDMLLAVIAADQRVYAKLDAAEVRMYGLGYDANQPESFALSDNSAFDQRGVTQATQSQADGAVATDPLDAYGEGWYLRFWHYASLPSGFDSTWESNQRGFASRELADGAIDGWTFATVFNFTAYPDPAEPAPAVTQPGDYNADGAVNAADYTVWRDGLAAAGAGHDGYELWRDHYGASPTTLSAAAPEPAAALLFLAAGVGLAGRLRFPNPHLGTTS</sequence>
<proteinExistence type="predicted"/>
<feature type="compositionally biased region" description="Gly residues" evidence="1">
    <location>
        <begin position="28"/>
        <end position="38"/>
    </location>
</feature>
<comment type="caution">
    <text evidence="2">The sequence shown here is derived from an EMBL/GenBank/DDBJ whole genome shotgun (WGS) entry which is preliminary data.</text>
</comment>
<evidence type="ECO:0000256" key="1">
    <source>
        <dbReference type="SAM" id="MobiDB-lite"/>
    </source>
</evidence>
<organism evidence="2 3">
    <name type="scientific">Posidoniimonas corsicana</name>
    <dbReference type="NCBI Taxonomy" id="1938618"/>
    <lineage>
        <taxon>Bacteria</taxon>
        <taxon>Pseudomonadati</taxon>
        <taxon>Planctomycetota</taxon>
        <taxon>Planctomycetia</taxon>
        <taxon>Pirellulales</taxon>
        <taxon>Lacipirellulaceae</taxon>
        <taxon>Posidoniimonas</taxon>
    </lineage>
</organism>
<gene>
    <name evidence="2" type="ORF">KOR34_43660</name>
</gene>
<feature type="compositionally biased region" description="Basic and acidic residues" evidence="1">
    <location>
        <begin position="1"/>
        <end position="20"/>
    </location>
</feature>
<evidence type="ECO:0008006" key="4">
    <source>
        <dbReference type="Google" id="ProtNLM"/>
    </source>
</evidence>
<dbReference type="EMBL" id="SIHJ01000004">
    <property type="protein sequence ID" value="TWT30993.1"/>
    <property type="molecule type" value="Genomic_DNA"/>
</dbReference>
<name>A0A5C5UZA0_9BACT</name>
<evidence type="ECO:0000313" key="3">
    <source>
        <dbReference type="Proteomes" id="UP000316714"/>
    </source>
</evidence>
<dbReference type="AlphaFoldDB" id="A0A5C5UZA0"/>
<dbReference type="Proteomes" id="UP000316714">
    <property type="component" value="Unassembled WGS sequence"/>
</dbReference>
<feature type="region of interest" description="Disordered" evidence="1">
    <location>
        <begin position="1"/>
        <end position="42"/>
    </location>
</feature>
<protein>
    <recommendedName>
        <fullName evidence="4">PEP-CTERM protein-sorting domain-containing protein</fullName>
    </recommendedName>
</protein>
<keyword evidence="3" id="KW-1185">Reference proteome</keyword>
<evidence type="ECO:0000313" key="2">
    <source>
        <dbReference type="EMBL" id="TWT30993.1"/>
    </source>
</evidence>